<feature type="compositionally biased region" description="Basic and acidic residues" evidence="1">
    <location>
        <begin position="228"/>
        <end position="239"/>
    </location>
</feature>
<reference evidence="4" key="1">
    <citation type="submission" date="2025-08" db="UniProtKB">
        <authorList>
            <consortium name="RefSeq"/>
        </authorList>
    </citation>
    <scope>IDENTIFICATION</scope>
    <source>
        <tissue evidence="4">Muscle</tissue>
    </source>
</reference>
<sequence length="324" mass="35898">MESPYMYDGSLHELEDVKPNVSVGSSVLPVNIDCSQPELAELNSPEFSFDLQNFINSNISHSNSLNDTFSDIFNGGKPTGTATENAIELLATETWGKQAQSAAVSIPGMPQQVALRTERYGATNPGINIKQEPIDFNNFDHFLDLGLLGDFSSAKDRQQRSAANSTAATCESSPLPRTVTTTSSLLDSFGEADLGQDLTEGMQNSLDSCSSNSSSYRTPTHGKNKGKKAVDKSSDEYRRRRERNNIAVRKSREKAKQRSRDTERRVSELSRENESLRSRVELLTKELNVLRSLLTNVGVPQENVDSEIAKIVQIDRFQSRMQNL</sequence>
<organism evidence="3 4">
    <name type="scientific">Limulus polyphemus</name>
    <name type="common">Atlantic horseshoe crab</name>
    <dbReference type="NCBI Taxonomy" id="6850"/>
    <lineage>
        <taxon>Eukaryota</taxon>
        <taxon>Metazoa</taxon>
        <taxon>Ecdysozoa</taxon>
        <taxon>Arthropoda</taxon>
        <taxon>Chelicerata</taxon>
        <taxon>Merostomata</taxon>
        <taxon>Xiphosura</taxon>
        <taxon>Limulidae</taxon>
        <taxon>Limulus</taxon>
    </lineage>
</organism>
<dbReference type="InterPro" id="IPR046347">
    <property type="entry name" value="bZIP_sf"/>
</dbReference>
<feature type="region of interest" description="Disordered" evidence="1">
    <location>
        <begin position="201"/>
        <end position="275"/>
    </location>
</feature>
<evidence type="ECO:0000256" key="1">
    <source>
        <dbReference type="SAM" id="MobiDB-lite"/>
    </source>
</evidence>
<accession>A0ABM1BU98</accession>
<feature type="region of interest" description="Disordered" evidence="1">
    <location>
        <begin position="158"/>
        <end position="181"/>
    </location>
</feature>
<name>A0ABM1BU98_LIMPO</name>
<evidence type="ECO:0000313" key="4">
    <source>
        <dbReference type="RefSeq" id="XP_013788770.1"/>
    </source>
</evidence>
<dbReference type="GeneID" id="106472661"/>
<feature type="compositionally biased region" description="Polar residues" evidence="1">
    <location>
        <begin position="160"/>
        <end position="172"/>
    </location>
</feature>
<dbReference type="Gene3D" id="1.20.5.170">
    <property type="match status" value="1"/>
</dbReference>
<feature type="compositionally biased region" description="Low complexity" evidence="1">
    <location>
        <begin position="205"/>
        <end position="215"/>
    </location>
</feature>
<dbReference type="CDD" id="cd14693">
    <property type="entry name" value="bZIP_CEBP"/>
    <property type="match status" value="1"/>
</dbReference>
<feature type="compositionally biased region" description="Basic and acidic residues" evidence="1">
    <location>
        <begin position="254"/>
        <end position="275"/>
    </location>
</feature>
<dbReference type="RefSeq" id="XP_013788770.1">
    <property type="nucleotide sequence ID" value="XM_013933316.2"/>
</dbReference>
<keyword evidence="3" id="KW-1185">Reference proteome</keyword>
<dbReference type="SUPFAM" id="SSF57959">
    <property type="entry name" value="Leucine zipper domain"/>
    <property type="match status" value="1"/>
</dbReference>
<evidence type="ECO:0000313" key="3">
    <source>
        <dbReference type="Proteomes" id="UP000694941"/>
    </source>
</evidence>
<feature type="domain" description="BZIP" evidence="2">
    <location>
        <begin position="234"/>
        <end position="297"/>
    </location>
</feature>
<dbReference type="SMART" id="SM00338">
    <property type="entry name" value="BRLZ"/>
    <property type="match status" value="1"/>
</dbReference>
<gene>
    <name evidence="4" type="primary">LOC106472661</name>
</gene>
<dbReference type="Pfam" id="PF07716">
    <property type="entry name" value="bZIP_2"/>
    <property type="match status" value="1"/>
</dbReference>
<dbReference type="InterPro" id="IPR031106">
    <property type="entry name" value="C/EBP"/>
</dbReference>
<proteinExistence type="predicted"/>
<protein>
    <submittedName>
        <fullName evidence="4">CCAAT/enhancer-binding protein-like</fullName>
    </submittedName>
</protein>
<dbReference type="PROSITE" id="PS50217">
    <property type="entry name" value="BZIP"/>
    <property type="match status" value="1"/>
</dbReference>
<dbReference type="PANTHER" id="PTHR23334">
    <property type="entry name" value="CCAAT/ENHANCER BINDING PROTEIN"/>
    <property type="match status" value="1"/>
</dbReference>
<dbReference type="InterPro" id="IPR004827">
    <property type="entry name" value="bZIP"/>
</dbReference>
<dbReference type="Proteomes" id="UP000694941">
    <property type="component" value="Unplaced"/>
</dbReference>
<evidence type="ECO:0000259" key="2">
    <source>
        <dbReference type="PROSITE" id="PS50217"/>
    </source>
</evidence>
<dbReference type="PANTHER" id="PTHR23334:SF20">
    <property type="entry name" value="BASIC LEUCINE ZIPPER 24"/>
    <property type="match status" value="1"/>
</dbReference>